<feature type="region of interest" description="Disordered" evidence="9">
    <location>
        <begin position="627"/>
        <end position="762"/>
    </location>
</feature>
<dbReference type="GO" id="GO:0005783">
    <property type="term" value="C:endoplasmic reticulum"/>
    <property type="evidence" value="ECO:0007669"/>
    <property type="project" value="UniProtKB-SubCell"/>
</dbReference>
<dbReference type="Gene3D" id="1.25.40.10">
    <property type="entry name" value="Tetratricopeptide repeat domain"/>
    <property type="match status" value="2"/>
</dbReference>
<dbReference type="PANTHER" id="PTHR14094">
    <property type="entry name" value="SIGNAL RECOGNITION PARTICLE 72"/>
    <property type="match status" value="1"/>
</dbReference>
<dbReference type="InterPro" id="IPR011990">
    <property type="entry name" value="TPR-like_helical_dom_sf"/>
</dbReference>
<evidence type="ECO:0000259" key="10">
    <source>
        <dbReference type="Pfam" id="PF08492"/>
    </source>
</evidence>
<evidence type="ECO:0000256" key="4">
    <source>
        <dbReference type="ARBA" id="ARBA00018350"/>
    </source>
</evidence>
<dbReference type="Proteomes" id="UP000007494">
    <property type="component" value="Chromosome III"/>
</dbReference>
<dbReference type="PANTHER" id="PTHR14094:SF9">
    <property type="entry name" value="SIGNAL RECOGNITION PARTICLE SUBUNIT SRP72"/>
    <property type="match status" value="1"/>
</dbReference>
<feature type="domain" description="Signal recognition particle SRP72 subunit RNA-binding" evidence="10">
    <location>
        <begin position="661"/>
        <end position="701"/>
    </location>
</feature>
<feature type="compositionally biased region" description="Polar residues" evidence="9">
    <location>
        <begin position="724"/>
        <end position="738"/>
    </location>
</feature>
<evidence type="ECO:0000256" key="9">
    <source>
        <dbReference type="SAM" id="MobiDB-lite"/>
    </source>
</evidence>
<sequence length="762" mass="82576">MAGDAGKKKTGDPPSPEEVSNLFRSVDDLLQQESYEQALKVCGKIPLDEDSGRCRLFCLLQLGRWSAATDLVKTLMKMKAEEDGQEAAVRAYLFEEAYCLYRLNRPQKALDLLEKHGRVVDALPREERLRVTHLKAQTLHRLGSYDACRAIYEDLLQHDLDNPSPLPLSGPRFQEALLVNYLSSAVCSGELQAEGKPVVPAHLWRRVEANLNSTYELPFNAACVALHEGRLDDADSLLQQARTLCAEDCGVAEDDEDEAFSHGDLAGILVQQAYLLELQGHSEEASALYTRLLQRADHRGALDGHQAAAAERLAEEIDVAVLAVAQTNAFVKEARKRSTEAARERGSEDPSRLALPAGATLDDAIKRIAHGSGQALDQKLTKTQALTLAVNRCVAFILAGRLEEARRLLATSSTKFGTKQPKLLLLRAALQLASGHPAKAEEQLRQLLASSLPPAEAVRTHLALAALRLEQGDNAGASTVLAEAREVLQRVRGSSRDASPGSDLQLALLRDIVAMQQRAGDAAGAIQSLEAQQKAWRDGSTGEAATRFAVSVLLTSATACAALGQWDAAANKCREALQQAQPSSPEYLRALVGAVHAASHASEPRKQDAGKFLAELKQRLPQKILLLDSDEVERQDPSSFVGRKPPKEEERRGDGLATGAETGKKKKRAPRWPKGFNPNEPHLPPDPERWLPKCERTGYKKMLRRRKEAGRGGAQGSLVPGTAEATTGFRNVGPSTAKTEAAKDSGRNVGSRVVPGSGKDVS</sequence>
<feature type="compositionally biased region" description="Basic residues" evidence="9">
    <location>
        <begin position="699"/>
        <end position="708"/>
    </location>
</feature>
<dbReference type="Pfam" id="PF08492">
    <property type="entry name" value="SRP72"/>
    <property type="match status" value="1"/>
</dbReference>
<comment type="similarity">
    <text evidence="3">Belongs to the SRP72 family.</text>
</comment>
<dbReference type="AlphaFoldDB" id="F0V9S7"/>
<feature type="compositionally biased region" description="Basic and acidic residues" evidence="9">
    <location>
        <begin position="645"/>
        <end position="654"/>
    </location>
</feature>
<dbReference type="eggNOG" id="KOG2376">
    <property type="taxonomic scope" value="Eukaryota"/>
</dbReference>
<evidence type="ECO:0000256" key="5">
    <source>
        <dbReference type="ARBA" id="ARBA00022490"/>
    </source>
</evidence>
<evidence type="ECO:0000256" key="1">
    <source>
        <dbReference type="ARBA" id="ARBA00004240"/>
    </source>
</evidence>
<dbReference type="VEuPathDB" id="ToxoDB:NCLIV_007120"/>
<dbReference type="OMA" id="PKCERTG"/>
<dbReference type="GO" id="GO:0006614">
    <property type="term" value="P:SRP-dependent cotranslational protein targeting to membrane"/>
    <property type="evidence" value="ECO:0007669"/>
    <property type="project" value="InterPro"/>
</dbReference>
<keyword evidence="8" id="KW-0687">Ribonucleoprotein</keyword>
<evidence type="ECO:0000256" key="7">
    <source>
        <dbReference type="ARBA" id="ARBA00023135"/>
    </source>
</evidence>
<proteinExistence type="inferred from homology"/>
<accession>F0V9S7</accession>
<evidence type="ECO:0000256" key="3">
    <source>
        <dbReference type="ARBA" id="ARBA00007676"/>
    </source>
</evidence>
<dbReference type="OrthoDB" id="5421607at2759"/>
<evidence type="ECO:0000313" key="12">
    <source>
        <dbReference type="Proteomes" id="UP000007494"/>
    </source>
</evidence>
<keyword evidence="12" id="KW-1185">Reference proteome</keyword>
<keyword evidence="5" id="KW-0963">Cytoplasm</keyword>
<name>F0V9S7_NEOCL</name>
<protein>
    <recommendedName>
        <fullName evidence="4">Signal recognition particle subunit SRP72</fullName>
    </recommendedName>
</protein>
<dbReference type="GO" id="GO:0005786">
    <property type="term" value="C:signal recognition particle, endoplasmic reticulum targeting"/>
    <property type="evidence" value="ECO:0007669"/>
    <property type="project" value="UniProtKB-KW"/>
</dbReference>
<dbReference type="EMBL" id="FR823383">
    <property type="protein sequence ID" value="CBZ50238.1"/>
    <property type="molecule type" value="Genomic_DNA"/>
</dbReference>
<dbReference type="GeneID" id="13441510"/>
<evidence type="ECO:0000256" key="2">
    <source>
        <dbReference type="ARBA" id="ARBA00004496"/>
    </source>
</evidence>
<keyword evidence="7" id="KW-0733">Signal recognition particle</keyword>
<keyword evidence="6" id="KW-0256">Endoplasmic reticulum</keyword>
<gene>
    <name evidence="11" type="ORF">NCLIV_007120</name>
</gene>
<reference evidence="12" key="1">
    <citation type="journal article" date="2012" name="PLoS Pathog.">
        <title>Comparative genomics of the apicomplexan parasites Toxoplasma gondii and Neospora caninum: Coccidia differing in host range and transmission strategy.</title>
        <authorList>
            <person name="Reid A.J."/>
            <person name="Vermont S.J."/>
            <person name="Cotton J.A."/>
            <person name="Harris D."/>
            <person name="Hill-Cawthorne G.A."/>
            <person name="Konen-Waisman S."/>
            <person name="Latham S.M."/>
            <person name="Mourier T."/>
            <person name="Norton R."/>
            <person name="Quail M.A."/>
            <person name="Sanders M."/>
            <person name="Shanmugam D."/>
            <person name="Sohal A."/>
            <person name="Wasmuth J.D."/>
            <person name="Brunk B."/>
            <person name="Grigg M.E."/>
            <person name="Howard J.C."/>
            <person name="Parkinson J."/>
            <person name="Roos D.S."/>
            <person name="Trees A.J."/>
            <person name="Berriman M."/>
            <person name="Pain A."/>
            <person name="Wastling J.M."/>
        </authorList>
    </citation>
    <scope>NUCLEOTIDE SEQUENCE [LARGE SCALE GENOMIC DNA]</scope>
    <source>
        <strain evidence="12">Liverpool</strain>
    </source>
</reference>
<dbReference type="GO" id="GO:0008312">
    <property type="term" value="F:7S RNA binding"/>
    <property type="evidence" value="ECO:0007669"/>
    <property type="project" value="InterPro"/>
</dbReference>
<dbReference type="GO" id="GO:0043022">
    <property type="term" value="F:ribosome binding"/>
    <property type="evidence" value="ECO:0007669"/>
    <property type="project" value="TreeGrafter"/>
</dbReference>
<feature type="compositionally biased region" description="Basic and acidic residues" evidence="9">
    <location>
        <begin position="683"/>
        <end position="698"/>
    </location>
</feature>
<organism evidence="11 12">
    <name type="scientific">Neospora caninum (strain Liverpool)</name>
    <dbReference type="NCBI Taxonomy" id="572307"/>
    <lineage>
        <taxon>Eukaryota</taxon>
        <taxon>Sar</taxon>
        <taxon>Alveolata</taxon>
        <taxon>Apicomplexa</taxon>
        <taxon>Conoidasida</taxon>
        <taxon>Coccidia</taxon>
        <taxon>Eucoccidiorida</taxon>
        <taxon>Eimeriorina</taxon>
        <taxon>Sarcocystidae</taxon>
        <taxon>Neospora</taxon>
    </lineage>
</organism>
<dbReference type="RefSeq" id="XP_003880273.1">
    <property type="nucleotide sequence ID" value="XM_003880224.1"/>
</dbReference>
<evidence type="ECO:0000256" key="6">
    <source>
        <dbReference type="ARBA" id="ARBA00022824"/>
    </source>
</evidence>
<evidence type="ECO:0000256" key="8">
    <source>
        <dbReference type="ARBA" id="ARBA00023274"/>
    </source>
</evidence>
<dbReference type="InterPro" id="IPR013699">
    <property type="entry name" value="Signal_recog_part_SRP72_RNA-bd"/>
</dbReference>
<comment type="subcellular location">
    <subcellularLocation>
        <location evidence="2">Cytoplasm</location>
    </subcellularLocation>
    <subcellularLocation>
        <location evidence="1">Endoplasmic reticulum</location>
    </subcellularLocation>
</comment>
<evidence type="ECO:0000313" key="11">
    <source>
        <dbReference type="EMBL" id="CBZ50238.1"/>
    </source>
</evidence>
<dbReference type="InParanoid" id="F0V9S7"/>
<dbReference type="InterPro" id="IPR026270">
    <property type="entry name" value="SRP72"/>
</dbReference>
<dbReference type="SUPFAM" id="SSF48452">
    <property type="entry name" value="TPR-like"/>
    <property type="match status" value="2"/>
</dbReference>